<evidence type="ECO:0000256" key="2">
    <source>
        <dbReference type="SAM" id="SignalP"/>
    </source>
</evidence>
<feature type="compositionally biased region" description="Basic and acidic residues" evidence="1">
    <location>
        <begin position="30"/>
        <end position="48"/>
    </location>
</feature>
<dbReference type="Proteomes" id="UP000238196">
    <property type="component" value="Unassembled WGS sequence"/>
</dbReference>
<dbReference type="EMBL" id="PRLP01000029">
    <property type="protein sequence ID" value="PPC77590.1"/>
    <property type="molecule type" value="Genomic_DNA"/>
</dbReference>
<dbReference type="OrthoDB" id="6362753at2"/>
<feature type="region of interest" description="Disordered" evidence="1">
    <location>
        <begin position="18"/>
        <end position="57"/>
    </location>
</feature>
<protein>
    <recommendedName>
        <fullName evidence="5">Type IV secretion protein DotH</fullName>
    </recommendedName>
</protein>
<comment type="caution">
    <text evidence="3">The sequence shown here is derived from an EMBL/GenBank/DDBJ whole genome shotgun (WGS) entry which is preliminary data.</text>
</comment>
<accession>A0A2S5KS81</accession>
<evidence type="ECO:0000256" key="1">
    <source>
        <dbReference type="SAM" id="MobiDB-lite"/>
    </source>
</evidence>
<keyword evidence="2" id="KW-0732">Signal</keyword>
<evidence type="ECO:0008006" key="5">
    <source>
        <dbReference type="Google" id="ProtNLM"/>
    </source>
</evidence>
<feature type="signal peptide" evidence="2">
    <location>
        <begin position="1"/>
        <end position="19"/>
    </location>
</feature>
<dbReference type="Pfam" id="PF12293">
    <property type="entry name" value="T4BSS_DotH_IcmK"/>
    <property type="match status" value="1"/>
</dbReference>
<sequence length="338" mass="36899">MISRLFYASMLALAVSAHAESTPNPPPAPEVKEDQKPAGKEQEQDDNRGAFPKGTPATIPEEARQALLFSPEEILGSRFYGDKMSEAVHRPLKAVTPVTKTFVVSLTPAEAIPVIHLSLRNQTVIAFTDATGEPWPIAVVSGGDVQNMGQSNKAAGSQDITQDTGPRFSFDRIENSFNNSLRLATSDNYSRTNLQVYLEGLSQPVTLMLQGNGDEYHYLATVKIKRFGPNAKQGAGFATVTDRFANREMDSVLDNVLYDVVPGTFQRINVNDGMAIAYLPNPHSEYLYLKTRLQIVSPNVLDDGVARSPDGTTVYKLPNVSPLTALNDNGDIVYLNLN</sequence>
<gene>
    <name evidence="3" type="ORF">C4K68_09525</name>
</gene>
<proteinExistence type="predicted"/>
<organism evidence="3 4">
    <name type="scientific">Proteobacteria bacterium 228</name>
    <dbReference type="NCBI Taxonomy" id="2083153"/>
    <lineage>
        <taxon>Bacteria</taxon>
        <taxon>Pseudomonadati</taxon>
        <taxon>Pseudomonadota</taxon>
    </lineage>
</organism>
<dbReference type="AlphaFoldDB" id="A0A2S5KS81"/>
<feature type="chain" id="PRO_5015471981" description="Type IV secretion protein DotH" evidence="2">
    <location>
        <begin position="20"/>
        <end position="338"/>
    </location>
</feature>
<evidence type="ECO:0000313" key="3">
    <source>
        <dbReference type="EMBL" id="PPC77590.1"/>
    </source>
</evidence>
<dbReference type="InterPro" id="IPR022073">
    <property type="entry name" value="T4BSS_DotH_IcmK"/>
</dbReference>
<evidence type="ECO:0000313" key="4">
    <source>
        <dbReference type="Proteomes" id="UP000238196"/>
    </source>
</evidence>
<reference evidence="3 4" key="1">
    <citation type="submission" date="2018-02" db="EMBL/GenBank/DDBJ databases">
        <title>novel marine gammaproteobacteria from coastal saline agro ecosystem.</title>
        <authorList>
            <person name="Krishnan R."/>
            <person name="Ramesh Kumar N."/>
        </authorList>
    </citation>
    <scope>NUCLEOTIDE SEQUENCE [LARGE SCALE GENOMIC DNA]</scope>
    <source>
        <strain evidence="3 4">228</strain>
    </source>
</reference>
<name>A0A2S5KS81_9PROT</name>